<dbReference type="Proteomes" id="UP000887565">
    <property type="component" value="Unplaced"/>
</dbReference>
<dbReference type="WBParaSite" id="nRc.2.0.1.t42773-RA">
    <property type="protein sequence ID" value="nRc.2.0.1.t42773-RA"/>
    <property type="gene ID" value="nRc.2.0.1.g42773"/>
</dbReference>
<dbReference type="AlphaFoldDB" id="A0A915KWB9"/>
<keyword evidence="1" id="KW-1185">Reference proteome</keyword>
<accession>A0A915KWB9</accession>
<sequence length="157" mass="16723">MEIDADVNAITQTMTKKTIGQPTLSDSILLAPDYAPPPVEAITIASQDEAQAADPTITTLNVQSYIGIPEQSSDLPEVSKAKKAVGDYKCMKAGTGREPPTPPPQDSFIKNLDMPLSQFEWVPCSVDCDAPVTGPISEELIRTLSTPSASSTSMDQL</sequence>
<organism evidence="1 2">
    <name type="scientific">Romanomermis culicivorax</name>
    <name type="common">Nematode worm</name>
    <dbReference type="NCBI Taxonomy" id="13658"/>
    <lineage>
        <taxon>Eukaryota</taxon>
        <taxon>Metazoa</taxon>
        <taxon>Ecdysozoa</taxon>
        <taxon>Nematoda</taxon>
        <taxon>Enoplea</taxon>
        <taxon>Dorylaimia</taxon>
        <taxon>Mermithida</taxon>
        <taxon>Mermithoidea</taxon>
        <taxon>Mermithidae</taxon>
        <taxon>Romanomermis</taxon>
    </lineage>
</organism>
<reference evidence="2" key="1">
    <citation type="submission" date="2022-11" db="UniProtKB">
        <authorList>
            <consortium name="WormBaseParasite"/>
        </authorList>
    </citation>
    <scope>IDENTIFICATION</scope>
</reference>
<name>A0A915KWB9_ROMCU</name>
<protein>
    <submittedName>
        <fullName evidence="2">Uncharacterized protein</fullName>
    </submittedName>
</protein>
<evidence type="ECO:0000313" key="1">
    <source>
        <dbReference type="Proteomes" id="UP000887565"/>
    </source>
</evidence>
<evidence type="ECO:0000313" key="2">
    <source>
        <dbReference type="WBParaSite" id="nRc.2.0.1.t42773-RA"/>
    </source>
</evidence>
<proteinExistence type="predicted"/>